<dbReference type="Proteomes" id="UP000250369">
    <property type="component" value="Unassembled WGS sequence"/>
</dbReference>
<dbReference type="GO" id="GO:0003700">
    <property type="term" value="F:DNA-binding transcription factor activity"/>
    <property type="evidence" value="ECO:0007669"/>
    <property type="project" value="InterPro"/>
</dbReference>
<evidence type="ECO:0000256" key="1">
    <source>
        <dbReference type="ARBA" id="ARBA00023015"/>
    </source>
</evidence>
<comment type="caution">
    <text evidence="5">The sequence shown here is derived from an EMBL/GenBank/DDBJ whole genome shotgun (WGS) entry which is preliminary data.</text>
</comment>
<proteinExistence type="predicted"/>
<dbReference type="InterPro" id="IPR000524">
    <property type="entry name" value="Tscrpt_reg_HTH_GntR"/>
</dbReference>
<dbReference type="InterPro" id="IPR028082">
    <property type="entry name" value="Peripla_BP_I"/>
</dbReference>
<reference evidence="5 6" key="1">
    <citation type="journal article" date="2009" name="Int. J. Syst. Evol. Microbiol.">
        <title>Paenibacillus contaminans sp. nov., isolated from a contaminated laboratory plate.</title>
        <authorList>
            <person name="Chou J.H."/>
            <person name="Lee J.H."/>
            <person name="Lin M.C."/>
            <person name="Chang P.S."/>
            <person name="Arun A.B."/>
            <person name="Young C.C."/>
            <person name="Chen W.M."/>
        </authorList>
    </citation>
    <scope>NUCLEOTIDE SEQUENCE [LARGE SCALE GENOMIC DNA]</scope>
    <source>
        <strain evidence="5 6">CKOBP-6</strain>
    </source>
</reference>
<dbReference type="SMART" id="SM00345">
    <property type="entry name" value="HTH_GNTR"/>
    <property type="match status" value="1"/>
</dbReference>
<keyword evidence="6" id="KW-1185">Reference proteome</keyword>
<evidence type="ECO:0000259" key="4">
    <source>
        <dbReference type="PROSITE" id="PS50949"/>
    </source>
</evidence>
<keyword evidence="3" id="KW-0804">Transcription</keyword>
<dbReference type="SUPFAM" id="SSF53822">
    <property type="entry name" value="Periplasmic binding protein-like I"/>
    <property type="match status" value="1"/>
</dbReference>
<keyword evidence="2" id="KW-0238">DNA-binding</keyword>
<dbReference type="AlphaFoldDB" id="A0A329M592"/>
<dbReference type="InterPro" id="IPR036390">
    <property type="entry name" value="WH_DNA-bd_sf"/>
</dbReference>
<dbReference type="InterPro" id="IPR046335">
    <property type="entry name" value="LacI/GalR-like_sensor"/>
</dbReference>
<dbReference type="Gene3D" id="1.10.10.10">
    <property type="entry name" value="Winged helix-like DNA-binding domain superfamily/Winged helix DNA-binding domain"/>
    <property type="match status" value="1"/>
</dbReference>
<dbReference type="EMBL" id="QMFB01000025">
    <property type="protein sequence ID" value="RAV14822.1"/>
    <property type="molecule type" value="Genomic_DNA"/>
</dbReference>
<dbReference type="GO" id="GO:0000976">
    <property type="term" value="F:transcription cis-regulatory region binding"/>
    <property type="evidence" value="ECO:0007669"/>
    <property type="project" value="TreeGrafter"/>
</dbReference>
<protein>
    <recommendedName>
        <fullName evidence="4">HTH gntR-type domain-containing protein</fullName>
    </recommendedName>
</protein>
<dbReference type="CDD" id="cd06267">
    <property type="entry name" value="PBP1_LacI_sugar_binding-like"/>
    <property type="match status" value="1"/>
</dbReference>
<organism evidence="5 6">
    <name type="scientific">Paenibacillus contaminans</name>
    <dbReference type="NCBI Taxonomy" id="450362"/>
    <lineage>
        <taxon>Bacteria</taxon>
        <taxon>Bacillati</taxon>
        <taxon>Bacillota</taxon>
        <taxon>Bacilli</taxon>
        <taxon>Bacillales</taxon>
        <taxon>Paenibacillaceae</taxon>
        <taxon>Paenibacillus</taxon>
    </lineage>
</organism>
<evidence type="ECO:0000313" key="5">
    <source>
        <dbReference type="EMBL" id="RAV14822.1"/>
    </source>
</evidence>
<dbReference type="PANTHER" id="PTHR30146:SF109">
    <property type="entry name" value="HTH-TYPE TRANSCRIPTIONAL REGULATOR GALS"/>
    <property type="match status" value="1"/>
</dbReference>
<dbReference type="PANTHER" id="PTHR30146">
    <property type="entry name" value="LACI-RELATED TRANSCRIPTIONAL REPRESSOR"/>
    <property type="match status" value="1"/>
</dbReference>
<evidence type="ECO:0000256" key="3">
    <source>
        <dbReference type="ARBA" id="ARBA00023163"/>
    </source>
</evidence>
<dbReference type="PROSITE" id="PS50949">
    <property type="entry name" value="HTH_GNTR"/>
    <property type="match status" value="1"/>
</dbReference>
<dbReference type="Pfam" id="PF00392">
    <property type="entry name" value="GntR"/>
    <property type="match status" value="1"/>
</dbReference>
<keyword evidence="1" id="KW-0805">Transcription regulation</keyword>
<dbReference type="SUPFAM" id="SSF46785">
    <property type="entry name" value="Winged helix' DNA-binding domain"/>
    <property type="match status" value="1"/>
</dbReference>
<feature type="domain" description="HTH gntR-type" evidence="4">
    <location>
        <begin position="10"/>
        <end position="78"/>
    </location>
</feature>
<gene>
    <name evidence="5" type="ORF">DQG23_30795</name>
</gene>
<evidence type="ECO:0000313" key="6">
    <source>
        <dbReference type="Proteomes" id="UP000250369"/>
    </source>
</evidence>
<accession>A0A329M592</accession>
<dbReference type="Pfam" id="PF13377">
    <property type="entry name" value="Peripla_BP_3"/>
    <property type="match status" value="1"/>
</dbReference>
<name>A0A329M592_9BACL</name>
<dbReference type="Gene3D" id="3.40.50.2300">
    <property type="match status" value="2"/>
</dbReference>
<evidence type="ECO:0000256" key="2">
    <source>
        <dbReference type="ARBA" id="ARBA00023125"/>
    </source>
</evidence>
<sequence>MLVKEGSANANKAKHLHELLKRELESNKYAKGDKLPSVRDLSAAYNVNKSTVVNVLATLANEGLIITEAGKGSFVQEMKEEQKQIAVLFFDTVSPFRVETEILAQIQKNIRSGYFLSLHDTAQNYKVFERKIESLIESGVKGIIAIPPKFYTPKSSDAEYLNRLLGDTVPLVFIIRKIEGVHADFFSMDLDKGIQKAVTYLASIDKKKICLIKHDSQKFVDEELQGLEAACRKHNIDVNPDYILEYDDNVETISSKLMSILPKVDAIIGPDHTLCSLQGVIRNSRKHIPSELSIVGINDVVSHYFSPPLTSVRFPVEKIGVNAIHTMIDRLERGGAADKIEKNFIPDLVIRET</sequence>
<dbReference type="CDD" id="cd07377">
    <property type="entry name" value="WHTH_GntR"/>
    <property type="match status" value="1"/>
</dbReference>
<dbReference type="InterPro" id="IPR036388">
    <property type="entry name" value="WH-like_DNA-bd_sf"/>
</dbReference>